<evidence type="ECO:0000259" key="9">
    <source>
        <dbReference type="PROSITE" id="PS50179"/>
    </source>
</evidence>
<dbReference type="PROSITE" id="PS50179">
    <property type="entry name" value="VHS"/>
    <property type="match status" value="1"/>
</dbReference>
<gene>
    <name evidence="10" type="ORF">R5R35_013513</name>
</gene>
<dbReference type="CDD" id="cd15720">
    <property type="entry name" value="FYVE_Hrs"/>
    <property type="match status" value="1"/>
</dbReference>
<dbReference type="SMART" id="SM00288">
    <property type="entry name" value="VHS"/>
    <property type="match status" value="1"/>
</dbReference>
<dbReference type="AlphaFoldDB" id="A0AAN9VKQ1"/>
<keyword evidence="5 7" id="KW-0863">Zinc-finger</keyword>
<keyword evidence="4" id="KW-0479">Metal-binding</keyword>
<evidence type="ECO:0000256" key="1">
    <source>
        <dbReference type="ARBA" id="ARBA00004496"/>
    </source>
</evidence>
<accession>A0AAN9VKQ1</accession>
<dbReference type="InterPro" id="IPR013083">
    <property type="entry name" value="Znf_RING/FYVE/PHD"/>
</dbReference>
<keyword evidence="3" id="KW-0597">Phosphoprotein</keyword>
<dbReference type="SUPFAM" id="SSF57903">
    <property type="entry name" value="FYVE/PHD zinc finger"/>
    <property type="match status" value="1"/>
</dbReference>
<name>A0AAN9VKQ1_9ORTH</name>
<comment type="subcellular location">
    <subcellularLocation>
        <location evidence="1">Cytoplasm</location>
    </subcellularLocation>
</comment>
<dbReference type="InterPro" id="IPR011011">
    <property type="entry name" value="Znf_FYVE_PHD"/>
</dbReference>
<dbReference type="SMART" id="SM00064">
    <property type="entry name" value="FYVE"/>
    <property type="match status" value="1"/>
</dbReference>
<dbReference type="Pfam" id="PF00790">
    <property type="entry name" value="VHS"/>
    <property type="match status" value="1"/>
</dbReference>
<dbReference type="Gene3D" id="1.25.40.90">
    <property type="match status" value="1"/>
</dbReference>
<evidence type="ECO:0000256" key="2">
    <source>
        <dbReference type="ARBA" id="ARBA00022490"/>
    </source>
</evidence>
<evidence type="ECO:0000313" key="11">
    <source>
        <dbReference type="Proteomes" id="UP001378592"/>
    </source>
</evidence>
<proteinExistence type="predicted"/>
<dbReference type="Proteomes" id="UP001378592">
    <property type="component" value="Unassembled WGS sequence"/>
</dbReference>
<protein>
    <recommendedName>
        <fullName evidence="12">Hepatocyte growth factor-regulated tyrosine kinase substrate</fullName>
    </recommendedName>
</protein>
<dbReference type="InterPro" id="IPR017455">
    <property type="entry name" value="Znf_FYVE-rel"/>
</dbReference>
<dbReference type="FunFam" id="1.25.40.90:FF:000014">
    <property type="entry name" value="Hepatocyte growth factor-regulated tyrosine kinase substrate"/>
    <property type="match status" value="1"/>
</dbReference>
<keyword evidence="2" id="KW-0963">Cytoplasm</keyword>
<dbReference type="PROSITE" id="PS50178">
    <property type="entry name" value="ZF_FYVE"/>
    <property type="match status" value="1"/>
</dbReference>
<organism evidence="10 11">
    <name type="scientific">Gryllus longicercus</name>
    <dbReference type="NCBI Taxonomy" id="2509291"/>
    <lineage>
        <taxon>Eukaryota</taxon>
        <taxon>Metazoa</taxon>
        <taxon>Ecdysozoa</taxon>
        <taxon>Arthropoda</taxon>
        <taxon>Hexapoda</taxon>
        <taxon>Insecta</taxon>
        <taxon>Pterygota</taxon>
        <taxon>Neoptera</taxon>
        <taxon>Polyneoptera</taxon>
        <taxon>Orthoptera</taxon>
        <taxon>Ensifera</taxon>
        <taxon>Gryllidea</taxon>
        <taxon>Grylloidea</taxon>
        <taxon>Gryllidae</taxon>
        <taxon>Gryllinae</taxon>
        <taxon>Gryllus</taxon>
    </lineage>
</organism>
<sequence>MFRSTSNFDKLLEKATSNLRLEPDWPTILQICDLIRQGDVQPKYALGAVKKKLYNANPHSAMFGLLVLESCVKNCGHLIHDEVGTKQYMEQLRELVKTTSHDNVKAKVLELIQAWAYAFRNSPKYRAVQDTLNIMKTEGYKFPTLKESDAMFSADTAPEWADGDVCHRCRVQFGMVQRKHHCRACGQVFCGQCSSKTSTLPKFGIEKEVRVCEACYDSINK</sequence>
<dbReference type="GO" id="GO:0008270">
    <property type="term" value="F:zinc ion binding"/>
    <property type="evidence" value="ECO:0007669"/>
    <property type="project" value="UniProtKB-KW"/>
</dbReference>
<dbReference type="PANTHER" id="PTHR46275:SF1">
    <property type="entry name" value="HEPATOCYTE GROWTH FACTOR-REGULATED TYROSINE KINASE SUBSTRATE"/>
    <property type="match status" value="1"/>
</dbReference>
<dbReference type="InterPro" id="IPR002014">
    <property type="entry name" value="VHS_dom"/>
</dbReference>
<evidence type="ECO:0000256" key="7">
    <source>
        <dbReference type="PROSITE-ProRule" id="PRU00091"/>
    </source>
</evidence>
<dbReference type="GO" id="GO:0031623">
    <property type="term" value="P:receptor internalization"/>
    <property type="evidence" value="ECO:0007669"/>
    <property type="project" value="TreeGrafter"/>
</dbReference>
<keyword evidence="11" id="KW-1185">Reference proteome</keyword>
<dbReference type="GO" id="GO:0043130">
    <property type="term" value="F:ubiquitin binding"/>
    <property type="evidence" value="ECO:0007669"/>
    <property type="project" value="InterPro"/>
</dbReference>
<reference evidence="10 11" key="1">
    <citation type="submission" date="2024-03" db="EMBL/GenBank/DDBJ databases">
        <title>The genome assembly and annotation of the cricket Gryllus longicercus Weissman &amp; Gray.</title>
        <authorList>
            <person name="Szrajer S."/>
            <person name="Gray D."/>
            <person name="Ylla G."/>
        </authorList>
    </citation>
    <scope>NUCLEOTIDE SEQUENCE [LARGE SCALE GENOMIC DNA]</scope>
    <source>
        <strain evidence="10">DAG 2021-001</strain>
        <tissue evidence="10">Whole body minus gut</tissue>
    </source>
</reference>
<evidence type="ECO:0008006" key="12">
    <source>
        <dbReference type="Google" id="ProtNLM"/>
    </source>
</evidence>
<dbReference type="FunFam" id="3.30.40.10:FF:000028">
    <property type="entry name" value="Putative hepatocyte growth factor-regulated tyrosine kinase substrate"/>
    <property type="match status" value="1"/>
</dbReference>
<evidence type="ECO:0000256" key="3">
    <source>
        <dbReference type="ARBA" id="ARBA00022553"/>
    </source>
</evidence>
<dbReference type="PANTHER" id="PTHR46275">
    <property type="entry name" value="HEPATOCYTE GROWTH FACTOR-REGULATED TYROSINE KINASE SUBSTRATE"/>
    <property type="match status" value="1"/>
</dbReference>
<dbReference type="CDD" id="cd03569">
    <property type="entry name" value="VHS_Hrs"/>
    <property type="match status" value="1"/>
</dbReference>
<dbReference type="EMBL" id="JAZDUA010000403">
    <property type="protein sequence ID" value="KAK7793068.1"/>
    <property type="molecule type" value="Genomic_DNA"/>
</dbReference>
<comment type="caution">
    <text evidence="10">The sequence shown here is derived from an EMBL/GenBank/DDBJ whole genome shotgun (WGS) entry which is preliminary data.</text>
</comment>
<evidence type="ECO:0000256" key="4">
    <source>
        <dbReference type="ARBA" id="ARBA00022723"/>
    </source>
</evidence>
<dbReference type="InterPro" id="IPR017073">
    <property type="entry name" value="HGS/VPS27"/>
</dbReference>
<dbReference type="SUPFAM" id="SSF48464">
    <property type="entry name" value="ENTH/VHS domain"/>
    <property type="match status" value="1"/>
</dbReference>
<dbReference type="GO" id="GO:0035091">
    <property type="term" value="F:phosphatidylinositol binding"/>
    <property type="evidence" value="ECO:0007669"/>
    <property type="project" value="InterPro"/>
</dbReference>
<dbReference type="InterPro" id="IPR008942">
    <property type="entry name" value="ENTH_VHS"/>
</dbReference>
<feature type="domain" description="VHS" evidence="9">
    <location>
        <begin position="15"/>
        <end position="143"/>
    </location>
</feature>
<dbReference type="Pfam" id="PF01363">
    <property type="entry name" value="FYVE"/>
    <property type="match status" value="1"/>
</dbReference>
<evidence type="ECO:0000313" key="10">
    <source>
        <dbReference type="EMBL" id="KAK7793068.1"/>
    </source>
</evidence>
<dbReference type="GO" id="GO:0005769">
    <property type="term" value="C:early endosome"/>
    <property type="evidence" value="ECO:0007669"/>
    <property type="project" value="TreeGrafter"/>
</dbReference>
<dbReference type="Gene3D" id="3.30.40.10">
    <property type="entry name" value="Zinc/RING finger domain, C3HC4 (zinc finger)"/>
    <property type="match status" value="1"/>
</dbReference>
<dbReference type="InterPro" id="IPR000306">
    <property type="entry name" value="Znf_FYVE"/>
</dbReference>
<evidence type="ECO:0000259" key="8">
    <source>
        <dbReference type="PROSITE" id="PS50178"/>
    </source>
</evidence>
<dbReference type="GO" id="GO:0032456">
    <property type="term" value="P:endocytic recycling"/>
    <property type="evidence" value="ECO:0007669"/>
    <property type="project" value="TreeGrafter"/>
</dbReference>
<feature type="domain" description="FYVE-type" evidence="8">
    <location>
        <begin position="160"/>
        <end position="220"/>
    </location>
</feature>
<keyword evidence="6" id="KW-0862">Zinc</keyword>
<evidence type="ECO:0000256" key="5">
    <source>
        <dbReference type="ARBA" id="ARBA00022771"/>
    </source>
</evidence>
<evidence type="ECO:0000256" key="6">
    <source>
        <dbReference type="ARBA" id="ARBA00022833"/>
    </source>
</evidence>